<keyword evidence="3 9" id="KW-0479">Metal-binding</keyword>
<gene>
    <name evidence="9 10" type="primary">bioD</name>
    <name evidence="10" type="ORF">LMG27198_06290</name>
</gene>
<evidence type="ECO:0000256" key="3">
    <source>
        <dbReference type="ARBA" id="ARBA00022723"/>
    </source>
</evidence>
<comment type="cofactor">
    <cofactor evidence="9">
        <name>Mg(2+)</name>
        <dbReference type="ChEBI" id="CHEBI:18420"/>
    </cofactor>
</comment>
<keyword evidence="6 9" id="KW-0067">ATP-binding</keyword>
<feature type="binding site" evidence="9">
    <location>
        <begin position="100"/>
        <end position="103"/>
    </location>
    <ligand>
        <name>ATP</name>
        <dbReference type="ChEBI" id="CHEBI:30616"/>
    </ligand>
</feature>
<comment type="catalytic activity">
    <reaction evidence="9">
        <text>(7R,8S)-7,8-diammoniononanoate + CO2 + ATP = (4R,5S)-dethiobiotin + ADP + phosphate + 3 H(+)</text>
        <dbReference type="Rhea" id="RHEA:15805"/>
        <dbReference type="ChEBI" id="CHEBI:15378"/>
        <dbReference type="ChEBI" id="CHEBI:16526"/>
        <dbReference type="ChEBI" id="CHEBI:30616"/>
        <dbReference type="ChEBI" id="CHEBI:43474"/>
        <dbReference type="ChEBI" id="CHEBI:149469"/>
        <dbReference type="ChEBI" id="CHEBI:149473"/>
        <dbReference type="ChEBI" id="CHEBI:456216"/>
        <dbReference type="EC" id="6.3.3.3"/>
    </reaction>
</comment>
<keyword evidence="4 9" id="KW-0547">Nucleotide-binding</keyword>
<comment type="subunit">
    <text evidence="9">Homodimer.</text>
</comment>
<comment type="subcellular location">
    <subcellularLocation>
        <location evidence="9">Cytoplasm</location>
    </subcellularLocation>
</comment>
<feature type="binding site" evidence="9">
    <location>
        <position position="17"/>
    </location>
    <ligand>
        <name>Mg(2+)</name>
        <dbReference type="ChEBI" id="CHEBI:18420"/>
    </ligand>
</feature>
<dbReference type="Proteomes" id="UP001144323">
    <property type="component" value="Unassembled WGS sequence"/>
</dbReference>
<dbReference type="PANTHER" id="PTHR43210:SF2">
    <property type="entry name" value="ATP-DEPENDENT DETHIOBIOTIN SYNTHETASE BIOD 2"/>
    <property type="match status" value="1"/>
</dbReference>
<dbReference type="InterPro" id="IPR027417">
    <property type="entry name" value="P-loop_NTPase"/>
</dbReference>
<dbReference type="Gene3D" id="3.40.50.300">
    <property type="entry name" value="P-loop containing nucleotide triphosphate hydrolases"/>
    <property type="match status" value="1"/>
</dbReference>
<keyword evidence="2 9" id="KW-0436">Ligase</keyword>
<keyword evidence="5 9" id="KW-0093">Biotin biosynthesis</keyword>
<dbReference type="GO" id="GO:0004141">
    <property type="term" value="F:dethiobiotin synthase activity"/>
    <property type="evidence" value="ECO:0007669"/>
    <property type="project" value="UniProtKB-UniRule"/>
</dbReference>
<evidence type="ECO:0000256" key="4">
    <source>
        <dbReference type="ARBA" id="ARBA00022741"/>
    </source>
</evidence>
<dbReference type="InterPro" id="IPR004472">
    <property type="entry name" value="DTB_synth_BioD"/>
</dbReference>
<evidence type="ECO:0000256" key="9">
    <source>
        <dbReference type="HAMAP-Rule" id="MF_00336"/>
    </source>
</evidence>
<reference evidence="10" key="1">
    <citation type="journal article" date="2023" name="Int. J. Syst. Evol. Microbiol.">
        <title>Methylocystis iwaonis sp. nov., a type II methane-oxidizing bacterium from surface soil of a rice paddy field in Japan, and emended description of the genus Methylocystis (ex Whittenbury et al. 1970) Bowman et al. 1993.</title>
        <authorList>
            <person name="Kaise H."/>
            <person name="Sawadogo J.B."/>
            <person name="Alam M.S."/>
            <person name="Ueno C."/>
            <person name="Dianou D."/>
            <person name="Shinjo R."/>
            <person name="Asakawa S."/>
        </authorList>
    </citation>
    <scope>NUCLEOTIDE SEQUENCE</scope>
    <source>
        <strain evidence="10">LMG27198</strain>
    </source>
</reference>
<keyword evidence="1 9" id="KW-0963">Cytoplasm</keyword>
<evidence type="ECO:0000256" key="5">
    <source>
        <dbReference type="ARBA" id="ARBA00022756"/>
    </source>
</evidence>
<evidence type="ECO:0000256" key="6">
    <source>
        <dbReference type="ARBA" id="ARBA00022840"/>
    </source>
</evidence>
<comment type="function">
    <text evidence="9">Catalyzes a mechanistically unusual reaction, the ATP-dependent insertion of CO2 between the N7 and N8 nitrogen atoms of 7,8-diaminopelargonic acid (DAPA, also called 7,8-diammoniononanoate) to form a ureido ring.</text>
</comment>
<feature type="active site" evidence="9">
    <location>
        <position position="33"/>
    </location>
</feature>
<dbReference type="PANTHER" id="PTHR43210">
    <property type="entry name" value="DETHIOBIOTIN SYNTHETASE"/>
    <property type="match status" value="1"/>
</dbReference>
<name>A0A9W6GRA3_9HYPH</name>
<feature type="binding site" evidence="9">
    <location>
        <begin position="184"/>
        <end position="186"/>
    </location>
    <ligand>
        <name>ATP</name>
        <dbReference type="ChEBI" id="CHEBI:30616"/>
    </ligand>
</feature>
<feature type="binding site" evidence="9">
    <location>
        <position position="44"/>
    </location>
    <ligand>
        <name>ATP</name>
        <dbReference type="ChEBI" id="CHEBI:30616"/>
    </ligand>
</feature>
<feature type="binding site" evidence="9">
    <location>
        <position position="100"/>
    </location>
    <ligand>
        <name>Mg(2+)</name>
        <dbReference type="ChEBI" id="CHEBI:18420"/>
    </ligand>
</feature>
<dbReference type="RefSeq" id="WP_281800376.1">
    <property type="nucleotide sequence ID" value="NZ_BSEC01000001.1"/>
</dbReference>
<evidence type="ECO:0000256" key="7">
    <source>
        <dbReference type="ARBA" id="ARBA00022842"/>
    </source>
</evidence>
<dbReference type="Pfam" id="PF13500">
    <property type="entry name" value="AAA_26"/>
    <property type="match status" value="1"/>
</dbReference>
<dbReference type="EMBL" id="BSEC01000001">
    <property type="protein sequence ID" value="GLI91637.1"/>
    <property type="molecule type" value="Genomic_DNA"/>
</dbReference>
<evidence type="ECO:0000256" key="8">
    <source>
        <dbReference type="ARBA" id="ARBA00047386"/>
    </source>
</evidence>
<dbReference type="AlphaFoldDB" id="A0A9W6GRA3"/>
<proteinExistence type="inferred from homology"/>
<dbReference type="EC" id="6.3.3.3" evidence="9"/>
<dbReference type="GO" id="GO:0005829">
    <property type="term" value="C:cytosol"/>
    <property type="evidence" value="ECO:0007669"/>
    <property type="project" value="TreeGrafter"/>
</dbReference>
<organism evidence="10 11">
    <name type="scientific">Methylocystis echinoides</name>
    <dbReference type="NCBI Taxonomy" id="29468"/>
    <lineage>
        <taxon>Bacteria</taxon>
        <taxon>Pseudomonadati</taxon>
        <taxon>Pseudomonadota</taxon>
        <taxon>Alphaproteobacteria</taxon>
        <taxon>Hyphomicrobiales</taxon>
        <taxon>Methylocystaceae</taxon>
        <taxon>Methylocystis</taxon>
    </lineage>
</organism>
<dbReference type="PIRSF" id="PIRSF006755">
    <property type="entry name" value="DTB_synth"/>
    <property type="match status" value="1"/>
</dbReference>
<sequence>MTRPFVIVGTDTGVGKTCFSAALVGALNAHYWKPVQSGLEEETDTQTVARLSGVAPDRLLAEAWRLKMPASPHISARAESVEIDPAALAPPQVEGPLVIETAGGVMVPLNDDILTIDLLARWRLPVIVVARTALGTINHSLLTLEALRRRDIPVHGVAFVGDAEKAPQETIARMGSVRALGRLPRLDPLTRETLRAAFAASFSLSDFT</sequence>
<evidence type="ECO:0000313" key="11">
    <source>
        <dbReference type="Proteomes" id="UP001144323"/>
    </source>
</evidence>
<evidence type="ECO:0000256" key="1">
    <source>
        <dbReference type="ARBA" id="ARBA00022490"/>
    </source>
</evidence>
<comment type="catalytic activity">
    <reaction evidence="8">
        <text>(7R,8S)-8-amino-7-(carboxyamino)nonanoate + ATP = (4R,5S)-dethiobiotin + ADP + phosphate + H(+)</text>
        <dbReference type="Rhea" id="RHEA:63684"/>
        <dbReference type="ChEBI" id="CHEBI:15378"/>
        <dbReference type="ChEBI" id="CHEBI:30616"/>
        <dbReference type="ChEBI" id="CHEBI:43474"/>
        <dbReference type="ChEBI" id="CHEBI:149470"/>
        <dbReference type="ChEBI" id="CHEBI:149473"/>
        <dbReference type="ChEBI" id="CHEBI:456216"/>
    </reaction>
</comment>
<comment type="pathway">
    <text evidence="9">Cofactor biosynthesis; biotin biosynthesis; biotin from 7,8-diaminononanoate: step 1/2.</text>
</comment>
<dbReference type="SUPFAM" id="SSF52540">
    <property type="entry name" value="P-loop containing nucleoside triphosphate hydrolases"/>
    <property type="match status" value="1"/>
</dbReference>
<protein>
    <recommendedName>
        <fullName evidence="9">ATP-dependent dethiobiotin synthetase BioD</fullName>
        <ecNumber evidence="9">6.3.3.3</ecNumber>
    </recommendedName>
    <alternativeName>
        <fullName evidence="9">DTB synthetase</fullName>
        <shortName evidence="9">DTBS</shortName>
    </alternativeName>
    <alternativeName>
        <fullName evidence="9">Dethiobiotin synthase</fullName>
    </alternativeName>
</protein>
<dbReference type="GO" id="GO:0005524">
    <property type="term" value="F:ATP binding"/>
    <property type="evidence" value="ECO:0007669"/>
    <property type="project" value="UniProtKB-UniRule"/>
</dbReference>
<dbReference type="CDD" id="cd03109">
    <property type="entry name" value="DTBS"/>
    <property type="match status" value="1"/>
</dbReference>
<keyword evidence="7 9" id="KW-0460">Magnesium</keyword>
<feature type="binding site" evidence="9">
    <location>
        <position position="44"/>
    </location>
    <ligand>
        <name>Mg(2+)</name>
        <dbReference type="ChEBI" id="CHEBI:18420"/>
    </ligand>
</feature>
<accession>A0A9W6GRA3</accession>
<dbReference type="HAMAP" id="MF_00336">
    <property type="entry name" value="BioD"/>
    <property type="match status" value="1"/>
</dbReference>
<comment type="similarity">
    <text evidence="9">Belongs to the dethiobiotin synthetase family.</text>
</comment>
<comment type="caution">
    <text evidence="9">Lacks conserved residue(s) required for the propagation of feature annotation.</text>
</comment>
<dbReference type="GO" id="GO:0009102">
    <property type="term" value="P:biotin biosynthetic process"/>
    <property type="evidence" value="ECO:0007669"/>
    <property type="project" value="UniProtKB-UniRule"/>
</dbReference>
<comment type="caution">
    <text evidence="10">The sequence shown here is derived from an EMBL/GenBank/DDBJ whole genome shotgun (WGS) entry which is preliminary data.</text>
</comment>
<feature type="binding site" evidence="9">
    <location>
        <position position="37"/>
    </location>
    <ligand>
        <name>substrate</name>
    </ligand>
</feature>
<evidence type="ECO:0000256" key="2">
    <source>
        <dbReference type="ARBA" id="ARBA00022598"/>
    </source>
</evidence>
<dbReference type="GO" id="GO:0000287">
    <property type="term" value="F:magnesium ion binding"/>
    <property type="evidence" value="ECO:0007669"/>
    <property type="project" value="UniProtKB-UniRule"/>
</dbReference>
<dbReference type="NCBIfam" id="TIGR00347">
    <property type="entry name" value="bioD"/>
    <property type="match status" value="1"/>
</dbReference>
<evidence type="ECO:0000313" key="10">
    <source>
        <dbReference type="EMBL" id="GLI91637.1"/>
    </source>
</evidence>
<keyword evidence="11" id="KW-1185">Reference proteome</keyword>